<dbReference type="eggNOG" id="ENOG5033ASI">
    <property type="taxonomic scope" value="Bacteria"/>
</dbReference>
<keyword evidence="1" id="KW-0732">Signal</keyword>
<evidence type="ECO:0000313" key="4">
    <source>
        <dbReference type="Proteomes" id="UP000028712"/>
    </source>
</evidence>
<evidence type="ECO:0000256" key="1">
    <source>
        <dbReference type="SAM" id="SignalP"/>
    </source>
</evidence>
<evidence type="ECO:0000313" key="5">
    <source>
        <dbReference type="Proteomes" id="UP000198424"/>
    </source>
</evidence>
<keyword evidence="5" id="KW-1185">Reference proteome</keyword>
<dbReference type="EMBL" id="JPRM01000053">
    <property type="protein sequence ID" value="KFF08196.1"/>
    <property type="molecule type" value="Genomic_DNA"/>
</dbReference>
<dbReference type="PROSITE" id="PS51257">
    <property type="entry name" value="PROKAR_LIPOPROTEIN"/>
    <property type="match status" value="1"/>
</dbReference>
<sequence>MKISSIKLILLCIVLATTSCSSSDDNQDYPVVLPEPNLYDYYVDSTMQKSIDQLGIKIHKGTTPPTVEGIYTIDPFYCANSNFADALEGTSFGTSTLTLSNQNTARLSIDFKNFLINTYDNTNETWEGKGTFISGEGNNFSILFNSDGELDKGTYIAKYKNLIILSGELDTQDGKIKGIKNLQMASIMSDDYKDPYNTLISIGKGRLFINSYASIK</sequence>
<dbReference type="RefSeq" id="WP_035628205.1">
    <property type="nucleotide sequence ID" value="NZ_JBEWQG010000026.1"/>
</dbReference>
<protein>
    <recommendedName>
        <fullName evidence="6">Lipoprotein</fullName>
    </recommendedName>
</protein>
<feature type="chain" id="PRO_5001801775" description="Lipoprotein" evidence="1">
    <location>
        <begin position="24"/>
        <end position="216"/>
    </location>
</feature>
<dbReference type="Proteomes" id="UP000198424">
    <property type="component" value="Unassembled WGS sequence"/>
</dbReference>
<evidence type="ECO:0000313" key="3">
    <source>
        <dbReference type="EMBL" id="OXA85678.1"/>
    </source>
</evidence>
<gene>
    <name evidence="3" type="ORF">B0A62_24315</name>
    <name evidence="2" type="ORF">IW20_23805</name>
</gene>
<organism evidence="2 4">
    <name type="scientific">Flavobacterium hydatis</name>
    <name type="common">Cytophaga aquatilis</name>
    <dbReference type="NCBI Taxonomy" id="991"/>
    <lineage>
        <taxon>Bacteria</taxon>
        <taxon>Pseudomonadati</taxon>
        <taxon>Bacteroidota</taxon>
        <taxon>Flavobacteriia</taxon>
        <taxon>Flavobacteriales</taxon>
        <taxon>Flavobacteriaceae</taxon>
        <taxon>Flavobacterium</taxon>
    </lineage>
</organism>
<comment type="caution">
    <text evidence="2">The sequence shown here is derived from an EMBL/GenBank/DDBJ whole genome shotgun (WGS) entry which is preliminary data.</text>
</comment>
<dbReference type="Proteomes" id="UP000028712">
    <property type="component" value="Unassembled WGS sequence"/>
</dbReference>
<proteinExistence type="predicted"/>
<evidence type="ECO:0008006" key="6">
    <source>
        <dbReference type="Google" id="ProtNLM"/>
    </source>
</evidence>
<reference evidence="2 4" key="1">
    <citation type="submission" date="2014-07" db="EMBL/GenBank/DDBJ databases">
        <title>Genome of Flavobacterium hydatis DSM 2063.</title>
        <authorList>
            <person name="Pipes S.E."/>
            <person name="Stropko S.J."/>
            <person name="Newman J.D."/>
        </authorList>
    </citation>
    <scope>NUCLEOTIDE SEQUENCE [LARGE SCALE GENOMIC DNA]</scope>
    <source>
        <strain evidence="2 4">DSM 2063</strain>
    </source>
</reference>
<name>A0A085ZUT2_FLAHY</name>
<feature type="signal peptide" evidence="1">
    <location>
        <begin position="1"/>
        <end position="23"/>
    </location>
</feature>
<dbReference type="OrthoDB" id="673254at2"/>
<dbReference type="EMBL" id="MUGY01000054">
    <property type="protein sequence ID" value="OXA85678.1"/>
    <property type="molecule type" value="Genomic_DNA"/>
</dbReference>
<evidence type="ECO:0000313" key="2">
    <source>
        <dbReference type="EMBL" id="KFF08196.1"/>
    </source>
</evidence>
<reference evidence="3 5" key="2">
    <citation type="submission" date="2016-11" db="EMBL/GenBank/DDBJ databases">
        <title>Whole genomes of Flavobacteriaceae.</title>
        <authorList>
            <person name="Stine C."/>
            <person name="Li C."/>
            <person name="Tadesse D."/>
        </authorList>
    </citation>
    <scope>NUCLEOTIDE SEQUENCE [LARGE SCALE GENOMIC DNA]</scope>
    <source>
        <strain evidence="3 5">ATCC 29551</strain>
    </source>
</reference>
<accession>A0A085ZUT2</accession>
<dbReference type="AlphaFoldDB" id="A0A085ZUT2"/>